<name>A0A834Z528_TETSI</name>
<protein>
    <submittedName>
        <fullName evidence="1">Uncharacterized protein</fullName>
    </submittedName>
</protein>
<keyword evidence="2" id="KW-1185">Reference proteome</keyword>
<evidence type="ECO:0000313" key="1">
    <source>
        <dbReference type="EMBL" id="KAF8398423.1"/>
    </source>
</evidence>
<dbReference type="AlphaFoldDB" id="A0A834Z528"/>
<organism evidence="1 2">
    <name type="scientific">Tetracentron sinense</name>
    <name type="common">Spur-leaf</name>
    <dbReference type="NCBI Taxonomy" id="13715"/>
    <lineage>
        <taxon>Eukaryota</taxon>
        <taxon>Viridiplantae</taxon>
        <taxon>Streptophyta</taxon>
        <taxon>Embryophyta</taxon>
        <taxon>Tracheophyta</taxon>
        <taxon>Spermatophyta</taxon>
        <taxon>Magnoliopsida</taxon>
        <taxon>Trochodendrales</taxon>
        <taxon>Trochodendraceae</taxon>
        <taxon>Tetracentron</taxon>
    </lineage>
</organism>
<proteinExistence type="predicted"/>
<gene>
    <name evidence="1" type="ORF">HHK36_017350</name>
</gene>
<accession>A0A834Z528</accession>
<sequence>MACPNSALTLLEVEVDVHWIFHSWNPVGFQLGPVEGVVFADYGSDPEQARRCLIDRFHGKESDAHEGEHLPHRIGLVDLACLSYEEFIEPNGPLIKVTSSRMASLPRID</sequence>
<comment type="caution">
    <text evidence="1">The sequence shown here is derived from an EMBL/GenBank/DDBJ whole genome shotgun (WGS) entry which is preliminary data.</text>
</comment>
<dbReference type="EMBL" id="JABCRI010000011">
    <property type="protein sequence ID" value="KAF8398423.1"/>
    <property type="molecule type" value="Genomic_DNA"/>
</dbReference>
<reference evidence="1 2" key="1">
    <citation type="submission" date="2020-04" db="EMBL/GenBank/DDBJ databases">
        <title>Plant Genome Project.</title>
        <authorList>
            <person name="Zhang R.-G."/>
        </authorList>
    </citation>
    <scope>NUCLEOTIDE SEQUENCE [LARGE SCALE GENOMIC DNA]</scope>
    <source>
        <strain evidence="1">YNK0</strain>
        <tissue evidence="1">Leaf</tissue>
    </source>
</reference>
<evidence type="ECO:0000313" key="2">
    <source>
        <dbReference type="Proteomes" id="UP000655225"/>
    </source>
</evidence>
<dbReference type="Proteomes" id="UP000655225">
    <property type="component" value="Unassembled WGS sequence"/>
</dbReference>